<dbReference type="Pfam" id="PF01810">
    <property type="entry name" value="LysE"/>
    <property type="match status" value="1"/>
</dbReference>
<keyword evidence="5 6" id="KW-0472">Membrane</keyword>
<dbReference type="EMBL" id="LCRX01000014">
    <property type="protein sequence ID" value="KKW41719.1"/>
    <property type="molecule type" value="Genomic_DNA"/>
</dbReference>
<organism evidence="7 8">
    <name type="scientific">Candidatus Magasanikbacteria bacterium GW2011_GWA2_56_11</name>
    <dbReference type="NCBI Taxonomy" id="1619044"/>
    <lineage>
        <taxon>Bacteria</taxon>
        <taxon>Candidatus Magasanikiibacteriota</taxon>
    </lineage>
</organism>
<sequence>MSLLLSSFIIGFSAAASPGVIQTTVLQTSLLGKKRQGIVLASGVATMNFIILVLSYFGISQFIKIPWLYYGIGMVGVGYMLFVGITGFLKSLGKLSNSDNPIEKQSFLNGMVLCALSPLTYVYFIGVATSFLNIKEHIFQTIIANSLSLSIGSFLCFVVVVYLGSAINKTGNKKIIASFNFLASLVIIIFSVRLFFNLLGFF</sequence>
<dbReference type="STRING" id="1619044.UY92_C0014G0044"/>
<dbReference type="AlphaFoldDB" id="A0A0G2B8G6"/>
<evidence type="ECO:0000313" key="8">
    <source>
        <dbReference type="Proteomes" id="UP000033870"/>
    </source>
</evidence>
<protein>
    <submittedName>
        <fullName evidence="7">Translocator protein, LysE family</fullName>
    </submittedName>
</protein>
<dbReference type="GO" id="GO:0015171">
    <property type="term" value="F:amino acid transmembrane transporter activity"/>
    <property type="evidence" value="ECO:0007669"/>
    <property type="project" value="TreeGrafter"/>
</dbReference>
<comment type="caution">
    <text evidence="7">The sequence shown here is derived from an EMBL/GenBank/DDBJ whole genome shotgun (WGS) entry which is preliminary data.</text>
</comment>
<reference evidence="7 8" key="1">
    <citation type="journal article" date="2015" name="Nature">
        <title>rRNA introns, odd ribosomes, and small enigmatic genomes across a large radiation of phyla.</title>
        <authorList>
            <person name="Brown C.T."/>
            <person name="Hug L.A."/>
            <person name="Thomas B.C."/>
            <person name="Sharon I."/>
            <person name="Castelle C.J."/>
            <person name="Singh A."/>
            <person name="Wilkins M.J."/>
            <person name="Williams K.H."/>
            <person name="Banfield J.F."/>
        </authorList>
    </citation>
    <scope>NUCLEOTIDE SEQUENCE [LARGE SCALE GENOMIC DNA]</scope>
</reference>
<feature type="transmembrane region" description="Helical" evidence="6">
    <location>
        <begin position="6"/>
        <end position="26"/>
    </location>
</feature>
<evidence type="ECO:0000256" key="5">
    <source>
        <dbReference type="ARBA" id="ARBA00023136"/>
    </source>
</evidence>
<accession>A0A0G2B8G6</accession>
<evidence type="ECO:0000256" key="2">
    <source>
        <dbReference type="ARBA" id="ARBA00022475"/>
    </source>
</evidence>
<dbReference type="Proteomes" id="UP000033870">
    <property type="component" value="Unassembled WGS sequence"/>
</dbReference>
<gene>
    <name evidence="7" type="ORF">UY92_C0014G0044</name>
</gene>
<evidence type="ECO:0000256" key="1">
    <source>
        <dbReference type="ARBA" id="ARBA00004651"/>
    </source>
</evidence>
<evidence type="ECO:0000256" key="4">
    <source>
        <dbReference type="ARBA" id="ARBA00022989"/>
    </source>
</evidence>
<keyword evidence="2" id="KW-1003">Cell membrane</keyword>
<dbReference type="InterPro" id="IPR001123">
    <property type="entry name" value="LeuE-type"/>
</dbReference>
<dbReference type="PANTHER" id="PTHR30086">
    <property type="entry name" value="ARGININE EXPORTER PROTEIN ARGO"/>
    <property type="match status" value="1"/>
</dbReference>
<comment type="subcellular location">
    <subcellularLocation>
        <location evidence="1">Cell membrane</location>
        <topology evidence="1">Multi-pass membrane protein</topology>
    </subcellularLocation>
</comment>
<dbReference type="GO" id="GO:0005886">
    <property type="term" value="C:plasma membrane"/>
    <property type="evidence" value="ECO:0007669"/>
    <property type="project" value="UniProtKB-SubCell"/>
</dbReference>
<name>A0A0G2B8G6_9BACT</name>
<evidence type="ECO:0000313" key="7">
    <source>
        <dbReference type="EMBL" id="KKW41719.1"/>
    </source>
</evidence>
<feature type="transmembrane region" description="Helical" evidence="6">
    <location>
        <begin position="110"/>
        <end position="132"/>
    </location>
</feature>
<feature type="transmembrane region" description="Helical" evidence="6">
    <location>
        <begin position="65"/>
        <end position="89"/>
    </location>
</feature>
<feature type="transmembrane region" description="Helical" evidence="6">
    <location>
        <begin position="175"/>
        <end position="196"/>
    </location>
</feature>
<proteinExistence type="predicted"/>
<dbReference type="PANTHER" id="PTHR30086:SF20">
    <property type="entry name" value="ARGININE EXPORTER PROTEIN ARGO-RELATED"/>
    <property type="match status" value="1"/>
</dbReference>
<evidence type="ECO:0000256" key="6">
    <source>
        <dbReference type="SAM" id="Phobius"/>
    </source>
</evidence>
<feature type="transmembrane region" description="Helical" evidence="6">
    <location>
        <begin position="38"/>
        <end position="59"/>
    </location>
</feature>
<evidence type="ECO:0000256" key="3">
    <source>
        <dbReference type="ARBA" id="ARBA00022692"/>
    </source>
</evidence>
<feature type="transmembrane region" description="Helical" evidence="6">
    <location>
        <begin position="138"/>
        <end position="163"/>
    </location>
</feature>
<keyword evidence="3 6" id="KW-0812">Transmembrane</keyword>
<keyword evidence="4 6" id="KW-1133">Transmembrane helix</keyword>